<dbReference type="Proteomes" id="UP000192917">
    <property type="component" value="Unassembled WGS sequence"/>
</dbReference>
<proteinExistence type="predicted"/>
<dbReference type="InterPro" id="IPR016155">
    <property type="entry name" value="Mopterin_synth/thiamin_S_b"/>
</dbReference>
<dbReference type="AlphaFoldDB" id="A0A1Y6CGH9"/>
<reference evidence="1 2" key="1">
    <citation type="submission" date="2017-04" db="EMBL/GenBank/DDBJ databases">
        <authorList>
            <person name="Afonso C.L."/>
            <person name="Miller P.J."/>
            <person name="Scott M.A."/>
            <person name="Spackman E."/>
            <person name="Goraichik I."/>
            <person name="Dimitrov K.M."/>
            <person name="Suarez D.L."/>
            <person name="Swayne D.E."/>
        </authorList>
    </citation>
    <scope>NUCLEOTIDE SEQUENCE [LARGE SCALE GENOMIC DNA]</scope>
    <source>
        <strain evidence="1 2">USBA 355</strain>
    </source>
</reference>
<name>A0A1Y6CGH9_9PROT</name>
<dbReference type="SUPFAM" id="SSF54285">
    <property type="entry name" value="MoaD/ThiS"/>
    <property type="match status" value="1"/>
</dbReference>
<accession>A0A1Y6CGH9</accession>
<keyword evidence="2" id="KW-1185">Reference proteome</keyword>
<dbReference type="InterPro" id="IPR003749">
    <property type="entry name" value="ThiS/MoaD-like"/>
</dbReference>
<organism evidence="1 2">
    <name type="scientific">Tistlia consotensis USBA 355</name>
    <dbReference type="NCBI Taxonomy" id="560819"/>
    <lineage>
        <taxon>Bacteria</taxon>
        <taxon>Pseudomonadati</taxon>
        <taxon>Pseudomonadota</taxon>
        <taxon>Alphaproteobacteria</taxon>
        <taxon>Rhodospirillales</taxon>
        <taxon>Rhodovibrionaceae</taxon>
        <taxon>Tistlia</taxon>
    </lineage>
</organism>
<sequence length="90" mass="9779">MAARAPATVPVTVQVWGTLRNALDGRERVEVRAGTIRELLDRLGEDYPALRPQLARGVSISIDGAVYNGSWFKPLGPEQEIVLLPRITGG</sequence>
<dbReference type="InterPro" id="IPR012675">
    <property type="entry name" value="Beta-grasp_dom_sf"/>
</dbReference>
<dbReference type="CDD" id="cd17040">
    <property type="entry name" value="Ubl_MoaD_like"/>
    <property type="match status" value="1"/>
</dbReference>
<evidence type="ECO:0000313" key="1">
    <source>
        <dbReference type="EMBL" id="SMF64074.1"/>
    </source>
</evidence>
<dbReference type="Gene3D" id="3.10.20.30">
    <property type="match status" value="1"/>
</dbReference>
<evidence type="ECO:0000313" key="2">
    <source>
        <dbReference type="Proteomes" id="UP000192917"/>
    </source>
</evidence>
<dbReference type="EMBL" id="FWZX01000025">
    <property type="protein sequence ID" value="SMF64074.1"/>
    <property type="molecule type" value="Genomic_DNA"/>
</dbReference>
<dbReference type="RefSeq" id="WP_085125185.1">
    <property type="nucleotide sequence ID" value="NZ_FWZX01000025.1"/>
</dbReference>
<protein>
    <submittedName>
        <fullName evidence="1">Molybdopterin converting factor, small subunit</fullName>
    </submittedName>
</protein>
<gene>
    <name evidence="1" type="ORF">SAMN05428998_12527</name>
</gene>
<dbReference type="Pfam" id="PF02597">
    <property type="entry name" value="ThiS"/>
    <property type="match status" value="1"/>
</dbReference>
<dbReference type="STRING" id="560819.SAMN05428998_12527"/>